<evidence type="ECO:0000313" key="1">
    <source>
        <dbReference type="EMBL" id="OIW12272.1"/>
    </source>
</evidence>
<name>A0A4P1RJ48_LUPAN</name>
<reference evidence="1 2" key="1">
    <citation type="journal article" date="2017" name="Plant Biotechnol. J.">
        <title>A comprehensive draft genome sequence for lupin (Lupinus angustifolius), an emerging health food: insights into plant-microbe interactions and legume evolution.</title>
        <authorList>
            <person name="Hane J.K."/>
            <person name="Ming Y."/>
            <person name="Kamphuis L.G."/>
            <person name="Nelson M.N."/>
            <person name="Garg G."/>
            <person name="Atkins C.A."/>
            <person name="Bayer P.E."/>
            <person name="Bravo A."/>
            <person name="Bringans S."/>
            <person name="Cannon S."/>
            <person name="Edwards D."/>
            <person name="Foley R."/>
            <person name="Gao L.L."/>
            <person name="Harrison M.J."/>
            <person name="Huang W."/>
            <person name="Hurgobin B."/>
            <person name="Li S."/>
            <person name="Liu C.W."/>
            <person name="McGrath A."/>
            <person name="Morahan G."/>
            <person name="Murray J."/>
            <person name="Weller J."/>
            <person name="Jian J."/>
            <person name="Singh K.B."/>
        </authorList>
    </citation>
    <scope>NUCLEOTIDE SEQUENCE [LARGE SCALE GENOMIC DNA]</scope>
    <source>
        <strain evidence="2">cv. Tanjil</strain>
        <tissue evidence="1">Whole plant</tissue>
    </source>
</reference>
<dbReference type="Pfam" id="PF03641">
    <property type="entry name" value="Lysine_decarbox"/>
    <property type="match status" value="1"/>
</dbReference>
<dbReference type="InterPro" id="IPR031100">
    <property type="entry name" value="LOG_fam"/>
</dbReference>
<organism evidence="1 2">
    <name type="scientific">Lupinus angustifolius</name>
    <name type="common">Narrow-leaved blue lupine</name>
    <dbReference type="NCBI Taxonomy" id="3871"/>
    <lineage>
        <taxon>Eukaryota</taxon>
        <taxon>Viridiplantae</taxon>
        <taxon>Streptophyta</taxon>
        <taxon>Embryophyta</taxon>
        <taxon>Tracheophyta</taxon>
        <taxon>Spermatophyta</taxon>
        <taxon>Magnoliopsida</taxon>
        <taxon>eudicotyledons</taxon>
        <taxon>Gunneridae</taxon>
        <taxon>Pentapetalae</taxon>
        <taxon>rosids</taxon>
        <taxon>fabids</taxon>
        <taxon>Fabales</taxon>
        <taxon>Fabaceae</taxon>
        <taxon>Papilionoideae</taxon>
        <taxon>50 kb inversion clade</taxon>
        <taxon>genistoids sensu lato</taxon>
        <taxon>core genistoids</taxon>
        <taxon>Genisteae</taxon>
        <taxon>Lupinus</taxon>
    </lineage>
</organism>
<proteinExistence type="predicted"/>
<dbReference type="Gramene" id="OIW12272">
    <property type="protein sequence ID" value="OIW12272"/>
    <property type="gene ID" value="TanjilG_06061"/>
</dbReference>
<gene>
    <name evidence="1" type="ORF">TanjilG_06061</name>
</gene>
<dbReference type="SUPFAM" id="SSF102405">
    <property type="entry name" value="MCP/YpsA-like"/>
    <property type="match status" value="1"/>
</dbReference>
<dbReference type="EMBL" id="CM007365">
    <property type="protein sequence ID" value="OIW12272.1"/>
    <property type="molecule type" value="Genomic_DNA"/>
</dbReference>
<dbReference type="Proteomes" id="UP000188354">
    <property type="component" value="Chromosome LG05"/>
</dbReference>
<dbReference type="PANTHER" id="PTHR31208">
    <property type="entry name" value="EXPRESSED PROTEIN"/>
    <property type="match status" value="1"/>
</dbReference>
<accession>A0A4P1RJ48</accession>
<keyword evidence="2" id="KW-1185">Reference proteome</keyword>
<sequence length="503" mass="56179">MVVIGVNGFIEVKLKPLKGGSETEFFSSVPDPWLWCVPDSDRGCFCHDQNKAKVWSTAVGMGFMVAASLGSHVVPRGTLETRIKCQLFCNTEKNSIDFKFSKHKAIQRGIFISKQEPTPEFDERKSPNEVREEIKQCYELINRLGRGVLYLGSARMGPDHSHYVQAQELAKEASMGFMVAASLGSHVVPRGTLETRIKCQLFCNTEKNSIDFKFSKHKAIQRGIFISKQEPTPEFDERKSPNEVREEIKQCYELINRLGRGVLYLGSARMGPDHSHYVQAQELAKEASKLLTYLSSVFLLTCSLFIHILFSIANLLDCTTWSGAGPGLMDAVTQGALLAGKPVGGFKIGKEAGEWKSSNYHPYLPTESYFTCRFFSARKHGLVDTVVRNNSFDKTAVVALPGGIGTLDEVFEILALIQLERIGSKLPVPFMLMNYDSFYSKLLEFLNVCEEWGTVSEGEVAPLWKVCNSNSEALAYLEDFYCISSSDTSKNTAKLYNTHELPS</sequence>
<evidence type="ECO:0000313" key="2">
    <source>
        <dbReference type="Proteomes" id="UP000188354"/>
    </source>
</evidence>
<dbReference type="AlphaFoldDB" id="A0A4P1RJ48"/>
<dbReference type="Gene3D" id="3.40.50.450">
    <property type="match status" value="1"/>
</dbReference>
<protein>
    <submittedName>
        <fullName evidence="1">Uncharacterized protein</fullName>
    </submittedName>
</protein>
<dbReference type="PANTHER" id="PTHR31208:SF11">
    <property type="entry name" value="CYTOKININ RIBOSIDE 5'-MONOPHOSPHATE PHOSPHORIBOHYDROLASE"/>
    <property type="match status" value="1"/>
</dbReference>